<name>B4VVW8_9CYAN</name>
<organism evidence="1 2">
    <name type="scientific">Coleofasciculus chthonoplastes PCC 7420</name>
    <dbReference type="NCBI Taxonomy" id="118168"/>
    <lineage>
        <taxon>Bacteria</taxon>
        <taxon>Bacillati</taxon>
        <taxon>Cyanobacteriota</taxon>
        <taxon>Cyanophyceae</taxon>
        <taxon>Coleofasciculales</taxon>
        <taxon>Coleofasciculaceae</taxon>
        <taxon>Coleofasciculus</taxon>
    </lineage>
</organism>
<dbReference type="AlphaFoldDB" id="B4VVW8"/>
<dbReference type="STRING" id="118168.MC7420_5746"/>
<evidence type="ECO:0000313" key="2">
    <source>
        <dbReference type="Proteomes" id="UP000003835"/>
    </source>
</evidence>
<accession>B4VVW8</accession>
<dbReference type="InterPro" id="IPR029044">
    <property type="entry name" value="Nucleotide-diphossugar_trans"/>
</dbReference>
<dbReference type="RefSeq" id="WP_006102630.1">
    <property type="nucleotide sequence ID" value="NZ_DS989855.1"/>
</dbReference>
<gene>
    <name evidence="1" type="ORF">MC7420_5746</name>
</gene>
<keyword evidence="2" id="KW-1185">Reference proteome</keyword>
<dbReference type="HOGENOM" id="CLU_063040_0_0_3"/>
<dbReference type="eggNOG" id="COG0463">
    <property type="taxonomic scope" value="Bacteria"/>
</dbReference>
<dbReference type="EMBL" id="DS989855">
    <property type="protein sequence ID" value="EDX73866.1"/>
    <property type="molecule type" value="Genomic_DNA"/>
</dbReference>
<evidence type="ECO:0000313" key="1">
    <source>
        <dbReference type="EMBL" id="EDX73866.1"/>
    </source>
</evidence>
<dbReference type="OrthoDB" id="396512at2"/>
<proteinExistence type="predicted"/>
<reference evidence="1 2" key="1">
    <citation type="submission" date="2008-07" db="EMBL/GenBank/DDBJ databases">
        <authorList>
            <person name="Tandeau de Marsac N."/>
            <person name="Ferriera S."/>
            <person name="Johnson J."/>
            <person name="Kravitz S."/>
            <person name="Beeson K."/>
            <person name="Sutton G."/>
            <person name="Rogers Y.-H."/>
            <person name="Friedman R."/>
            <person name="Frazier M."/>
            <person name="Venter J.C."/>
        </authorList>
    </citation>
    <scope>NUCLEOTIDE SEQUENCE [LARGE SCALE GENOMIC DNA]</scope>
    <source>
        <strain evidence="1 2">PCC 7420</strain>
    </source>
</reference>
<protein>
    <submittedName>
        <fullName evidence="1">Uncharacterized protein</fullName>
    </submittedName>
</protein>
<sequence length="348" mass="41736">MNALKRTDYKEIKLNPDNSLCFVIVRNEIKRIPFFLNYYREKGISKFFIVDNDSEDNTLDYLLQQEDVYVWYTEESFKKNKRIWLEWLLKNYGQNHWCLIVDADEILYYPDCETRSLSDFCRQIERQGKNAVQGIMLDMYSQQPVQEAYYNPGDDFLEVCPYFDRQYYHHQEGTIRDYYWGGLRQRIFGSDDKRGKKPYCLTKFPLLKYNDTMIFYSEHVTKNIKVSSTTACLLHFKYFSFFIDYVKSEIQRNQHWQGAAEYQKYAQLIAENKPLKLYDPEISVRLENSQQLIDMGIINRGVILEKRLGYVSLLLELFYDTKILGRAFLKVLSPKIASRRVMMIRKTY</sequence>
<dbReference type="SUPFAM" id="SSF53448">
    <property type="entry name" value="Nucleotide-diphospho-sugar transferases"/>
    <property type="match status" value="1"/>
</dbReference>
<dbReference type="Pfam" id="PF13704">
    <property type="entry name" value="Glyco_tranf_2_4"/>
    <property type="match status" value="1"/>
</dbReference>
<dbReference type="Proteomes" id="UP000003835">
    <property type="component" value="Unassembled WGS sequence"/>
</dbReference>